<comment type="caution">
    <text evidence="7">The sequence shown here is derived from an EMBL/GenBank/DDBJ whole genome shotgun (WGS) entry which is preliminary data.</text>
</comment>
<keyword evidence="3" id="KW-0067">ATP-binding</keyword>
<dbReference type="RefSeq" id="WP_345029640.1">
    <property type="nucleotide sequence ID" value="NZ_BAABGL010000002.1"/>
</dbReference>
<keyword evidence="8" id="KW-1185">Reference proteome</keyword>
<accession>A0ABP8J431</accession>
<dbReference type="Gene3D" id="3.40.50.300">
    <property type="entry name" value="P-loop containing nucleotide triphosphate hydrolases"/>
    <property type="match status" value="1"/>
</dbReference>
<evidence type="ECO:0000256" key="4">
    <source>
        <dbReference type="ARBA" id="ARBA00022967"/>
    </source>
</evidence>
<keyword evidence="1" id="KW-1003">Cell membrane</keyword>
<dbReference type="InterPro" id="IPR047641">
    <property type="entry name" value="ABC_transpr_MalK/UgpC-like"/>
</dbReference>
<proteinExistence type="predicted"/>
<evidence type="ECO:0000313" key="8">
    <source>
        <dbReference type="Proteomes" id="UP001500642"/>
    </source>
</evidence>
<keyword evidence="2" id="KW-0547">Nucleotide-binding</keyword>
<dbReference type="Proteomes" id="UP001500642">
    <property type="component" value="Unassembled WGS sequence"/>
</dbReference>
<evidence type="ECO:0000256" key="2">
    <source>
        <dbReference type="ARBA" id="ARBA00022741"/>
    </source>
</evidence>
<evidence type="ECO:0000313" key="7">
    <source>
        <dbReference type="EMBL" id="GAA4384621.1"/>
    </source>
</evidence>
<dbReference type="PROSITE" id="PS50893">
    <property type="entry name" value="ABC_TRANSPORTER_2"/>
    <property type="match status" value="1"/>
</dbReference>
<protein>
    <recommendedName>
        <fullName evidence="6">ABC transporter domain-containing protein</fullName>
    </recommendedName>
</protein>
<reference evidence="8" key="1">
    <citation type="journal article" date="2019" name="Int. J. Syst. Evol. Microbiol.">
        <title>The Global Catalogue of Microorganisms (GCM) 10K type strain sequencing project: providing services to taxonomists for standard genome sequencing and annotation.</title>
        <authorList>
            <consortium name="The Broad Institute Genomics Platform"/>
            <consortium name="The Broad Institute Genome Sequencing Center for Infectious Disease"/>
            <person name="Wu L."/>
            <person name="Ma J."/>
        </authorList>
    </citation>
    <scope>NUCLEOTIDE SEQUENCE [LARGE SCALE GENOMIC DNA]</scope>
    <source>
        <strain evidence="8">JCM 17808</strain>
    </source>
</reference>
<dbReference type="InterPro" id="IPR003439">
    <property type="entry name" value="ABC_transporter-like_ATP-bd"/>
</dbReference>
<sequence>MSTVTLTDVAHRYPATAHASVDGVSFHVRDGEFFVLLGPAGCGKSTVLRMIHGTERPAGGTIEIGGQDVSKIPTSDRDVTLAFENYALYPHMDVAENMGFALRLTGINEDEIDRRVTDAAARLSLSGLLRARHDELDGLQRQKVALARALVRNPGVFVMDEPLANLAPEVRDTTRDQIRTLQQELGITTLYATTSAADAVAVADRIAVLDSGRLVAVHGPEEFGQLR</sequence>
<name>A0ABP8J431_9MICO</name>
<dbReference type="SMART" id="SM00382">
    <property type="entry name" value="AAA"/>
    <property type="match status" value="1"/>
</dbReference>
<dbReference type="SUPFAM" id="SSF52540">
    <property type="entry name" value="P-loop containing nucleoside triphosphate hydrolases"/>
    <property type="match status" value="1"/>
</dbReference>
<keyword evidence="5" id="KW-0472">Membrane</keyword>
<evidence type="ECO:0000256" key="3">
    <source>
        <dbReference type="ARBA" id="ARBA00022840"/>
    </source>
</evidence>
<dbReference type="InterPro" id="IPR027417">
    <property type="entry name" value="P-loop_NTPase"/>
</dbReference>
<evidence type="ECO:0000256" key="1">
    <source>
        <dbReference type="ARBA" id="ARBA00022475"/>
    </source>
</evidence>
<keyword evidence="4" id="KW-1278">Translocase</keyword>
<organism evidence="7 8">
    <name type="scientific">Brevibacterium pityocampae</name>
    <dbReference type="NCBI Taxonomy" id="506594"/>
    <lineage>
        <taxon>Bacteria</taxon>
        <taxon>Bacillati</taxon>
        <taxon>Actinomycetota</taxon>
        <taxon>Actinomycetes</taxon>
        <taxon>Micrococcales</taxon>
        <taxon>Brevibacteriaceae</taxon>
        <taxon>Brevibacterium</taxon>
    </lineage>
</organism>
<dbReference type="PANTHER" id="PTHR43875:SF15">
    <property type="entry name" value="TREHALOSE IMPORT ATP-BINDING PROTEIN SUGC"/>
    <property type="match status" value="1"/>
</dbReference>
<gene>
    <name evidence="7" type="ORF">GCM10023167_05600</name>
</gene>
<evidence type="ECO:0000259" key="6">
    <source>
        <dbReference type="PROSITE" id="PS50893"/>
    </source>
</evidence>
<dbReference type="Pfam" id="PF00005">
    <property type="entry name" value="ABC_tran"/>
    <property type="match status" value="1"/>
</dbReference>
<dbReference type="InterPro" id="IPR003593">
    <property type="entry name" value="AAA+_ATPase"/>
</dbReference>
<evidence type="ECO:0000256" key="5">
    <source>
        <dbReference type="ARBA" id="ARBA00023136"/>
    </source>
</evidence>
<dbReference type="PANTHER" id="PTHR43875">
    <property type="entry name" value="MALTODEXTRIN IMPORT ATP-BINDING PROTEIN MSMX"/>
    <property type="match status" value="1"/>
</dbReference>
<feature type="domain" description="ABC transporter" evidence="6">
    <location>
        <begin position="4"/>
        <end position="226"/>
    </location>
</feature>
<dbReference type="EMBL" id="BAABGL010000002">
    <property type="protein sequence ID" value="GAA4384621.1"/>
    <property type="molecule type" value="Genomic_DNA"/>
</dbReference>